<evidence type="ECO:0000259" key="3">
    <source>
        <dbReference type="Pfam" id="PF19272"/>
    </source>
</evidence>
<dbReference type="Pfam" id="PF19272">
    <property type="entry name" value="ASMase_C"/>
    <property type="match status" value="1"/>
</dbReference>
<dbReference type="PANTHER" id="PTHR10340:SF29">
    <property type="entry name" value="SPHINGOMYELIN PHOSPHODIESTERASE"/>
    <property type="match status" value="1"/>
</dbReference>
<protein>
    <recommendedName>
        <fullName evidence="3">Sphingomyelin phosphodiesterase C-terminal domain-containing protein</fullName>
    </recommendedName>
</protein>
<evidence type="ECO:0000313" key="4">
    <source>
        <dbReference type="EMBL" id="KAL3276752.1"/>
    </source>
</evidence>
<dbReference type="Gene3D" id="3.60.21.10">
    <property type="match status" value="1"/>
</dbReference>
<dbReference type="AlphaFoldDB" id="A0ABD2NDN9"/>
<reference evidence="4 5" key="1">
    <citation type="journal article" date="2021" name="BMC Biol.">
        <title>Horizontally acquired antibacterial genes associated with adaptive radiation of ladybird beetles.</title>
        <authorList>
            <person name="Li H.S."/>
            <person name="Tang X.F."/>
            <person name="Huang Y.H."/>
            <person name="Xu Z.Y."/>
            <person name="Chen M.L."/>
            <person name="Du X.Y."/>
            <person name="Qiu B.Y."/>
            <person name="Chen P.T."/>
            <person name="Zhang W."/>
            <person name="Slipinski A."/>
            <person name="Escalona H.E."/>
            <person name="Waterhouse R.M."/>
            <person name="Zwick A."/>
            <person name="Pang H."/>
        </authorList>
    </citation>
    <scope>NUCLEOTIDE SEQUENCE [LARGE SCALE GENOMIC DNA]</scope>
    <source>
        <strain evidence="4">SYSU2018</strain>
    </source>
</reference>
<dbReference type="EMBL" id="JABFTP020000103">
    <property type="protein sequence ID" value="KAL3276752.1"/>
    <property type="molecule type" value="Genomic_DNA"/>
</dbReference>
<dbReference type="SUPFAM" id="SSF56300">
    <property type="entry name" value="Metallo-dependent phosphatases"/>
    <property type="match status" value="1"/>
</dbReference>
<evidence type="ECO:0000313" key="5">
    <source>
        <dbReference type="Proteomes" id="UP001516400"/>
    </source>
</evidence>
<proteinExistence type="predicted"/>
<organism evidence="4 5">
    <name type="scientific">Cryptolaemus montrouzieri</name>
    <dbReference type="NCBI Taxonomy" id="559131"/>
    <lineage>
        <taxon>Eukaryota</taxon>
        <taxon>Metazoa</taxon>
        <taxon>Ecdysozoa</taxon>
        <taxon>Arthropoda</taxon>
        <taxon>Hexapoda</taxon>
        <taxon>Insecta</taxon>
        <taxon>Pterygota</taxon>
        <taxon>Neoptera</taxon>
        <taxon>Endopterygota</taxon>
        <taxon>Coleoptera</taxon>
        <taxon>Polyphaga</taxon>
        <taxon>Cucujiformia</taxon>
        <taxon>Coccinelloidea</taxon>
        <taxon>Coccinellidae</taxon>
        <taxon>Scymninae</taxon>
        <taxon>Scymnini</taxon>
        <taxon>Cryptolaemus</taxon>
    </lineage>
</organism>
<dbReference type="GO" id="GO:0016787">
    <property type="term" value="F:hydrolase activity"/>
    <property type="evidence" value="ECO:0007669"/>
    <property type="project" value="UniProtKB-KW"/>
</dbReference>
<dbReference type="InterPro" id="IPR045473">
    <property type="entry name" value="ASM_C"/>
</dbReference>
<sequence>MNVCPLNTPSSVSTQWLFDAVIDYWSKWLPQSALETIKLGGYYTVLVRPEFRIIALNSNVCFTENFWLYYDDVDPYGQLKWLVEVLLKAEKNGEKVHILSHVPPGEAMCHRQWLYNFNNIVRRFADTISAHFNGHTHSDEFRIYKNENNPNEVINVAYNGGSFTTFIGQNPDYRVYDINPKIWVFFIKKLQFFMENLSLGYFPGLQLNNSAKAGSPPCLLLMVSDYHQYTFNLSLANENRNPNWYKLYSFKSAYKLNNLDYDSLLELDKRLSTEPELAEQYIKFYVRDSEFAFVNGCNKTCIDSQICHITAIDADESIKCGFYTVFN</sequence>
<dbReference type="PANTHER" id="PTHR10340">
    <property type="entry name" value="SPHINGOMYELIN PHOSPHODIESTERASE"/>
    <property type="match status" value="1"/>
</dbReference>
<keyword evidence="2" id="KW-0325">Glycoprotein</keyword>
<evidence type="ECO:0000256" key="1">
    <source>
        <dbReference type="ARBA" id="ARBA00022801"/>
    </source>
</evidence>
<evidence type="ECO:0000256" key="2">
    <source>
        <dbReference type="ARBA" id="ARBA00023180"/>
    </source>
</evidence>
<feature type="domain" description="Sphingomyelin phosphodiesterase C-terminal" evidence="3">
    <location>
        <begin position="224"/>
        <end position="320"/>
    </location>
</feature>
<dbReference type="InterPro" id="IPR029052">
    <property type="entry name" value="Metallo-depent_PP-like"/>
</dbReference>
<name>A0ABD2NDN9_9CUCU</name>
<accession>A0ABD2NDN9</accession>
<comment type="caution">
    <text evidence="4">The sequence shown here is derived from an EMBL/GenBank/DDBJ whole genome shotgun (WGS) entry which is preliminary data.</text>
</comment>
<keyword evidence="1" id="KW-0378">Hydrolase</keyword>
<gene>
    <name evidence="4" type="ORF">HHI36_012122</name>
</gene>
<keyword evidence="5" id="KW-1185">Reference proteome</keyword>
<dbReference type="Proteomes" id="UP001516400">
    <property type="component" value="Unassembled WGS sequence"/>
</dbReference>